<evidence type="ECO:0000256" key="3">
    <source>
        <dbReference type="RuleBase" id="RU003939"/>
    </source>
</evidence>
<keyword evidence="1" id="KW-0226">DNA condensation</keyword>
<dbReference type="Gene3D" id="4.10.520.10">
    <property type="entry name" value="IHF-like DNA-binding proteins"/>
    <property type="match status" value="1"/>
</dbReference>
<dbReference type="GO" id="GO:0003677">
    <property type="term" value="F:DNA binding"/>
    <property type="evidence" value="ECO:0007669"/>
    <property type="project" value="UniProtKB-KW"/>
</dbReference>
<dbReference type="PANTHER" id="PTHR33175:SF3">
    <property type="entry name" value="DNA-BINDING PROTEIN HU-BETA"/>
    <property type="match status" value="1"/>
</dbReference>
<accession>A0ABQ2N7G5</accession>
<organism evidence="4 5">
    <name type="scientific">Nocardioides phosphati</name>
    <dbReference type="NCBI Taxonomy" id="1867775"/>
    <lineage>
        <taxon>Bacteria</taxon>
        <taxon>Bacillati</taxon>
        <taxon>Actinomycetota</taxon>
        <taxon>Actinomycetes</taxon>
        <taxon>Propionibacteriales</taxon>
        <taxon>Nocardioidaceae</taxon>
        <taxon>Nocardioides</taxon>
    </lineage>
</organism>
<protein>
    <submittedName>
        <fullName evidence="4">DNA-binding protein</fullName>
    </submittedName>
</protein>
<comment type="caution">
    <text evidence="4">The sequence shown here is derived from an EMBL/GenBank/DDBJ whole genome shotgun (WGS) entry which is preliminary data.</text>
</comment>
<comment type="similarity">
    <text evidence="3">Belongs to the bacterial histone-like protein family.</text>
</comment>
<dbReference type="PROSITE" id="PS00045">
    <property type="entry name" value="HISTONE_LIKE"/>
    <property type="match status" value="1"/>
</dbReference>
<sequence>MNRKDLVETVAREAGLPTAQADAALAAMLDGVVAAVAAGEKVTLPGFGTFEQRSRAARSGRNPRTGALLEIAATLAPAFKPAAAFKQAVVAG</sequence>
<dbReference type="PRINTS" id="PR01727">
    <property type="entry name" value="DNABINDINGHU"/>
</dbReference>
<dbReference type="Proteomes" id="UP000655410">
    <property type="component" value="Unassembled WGS sequence"/>
</dbReference>
<evidence type="ECO:0000256" key="1">
    <source>
        <dbReference type="ARBA" id="ARBA00023067"/>
    </source>
</evidence>
<evidence type="ECO:0000313" key="5">
    <source>
        <dbReference type="Proteomes" id="UP000655410"/>
    </source>
</evidence>
<reference evidence="5" key="1">
    <citation type="journal article" date="2019" name="Int. J. Syst. Evol. Microbiol.">
        <title>The Global Catalogue of Microorganisms (GCM) 10K type strain sequencing project: providing services to taxonomists for standard genome sequencing and annotation.</title>
        <authorList>
            <consortium name="The Broad Institute Genomics Platform"/>
            <consortium name="The Broad Institute Genome Sequencing Center for Infectious Disease"/>
            <person name="Wu L."/>
            <person name="Ma J."/>
        </authorList>
    </citation>
    <scope>NUCLEOTIDE SEQUENCE [LARGE SCALE GENOMIC DNA]</scope>
    <source>
        <strain evidence="5">CGMCC 4.7371</strain>
    </source>
</reference>
<dbReference type="SMART" id="SM00411">
    <property type="entry name" value="BHL"/>
    <property type="match status" value="1"/>
</dbReference>
<evidence type="ECO:0000256" key="2">
    <source>
        <dbReference type="ARBA" id="ARBA00023125"/>
    </source>
</evidence>
<dbReference type="InterPro" id="IPR010992">
    <property type="entry name" value="IHF-like_DNA-bd_dom_sf"/>
</dbReference>
<keyword evidence="2 4" id="KW-0238">DNA-binding</keyword>
<name>A0ABQ2N7G5_9ACTN</name>
<keyword evidence="5" id="KW-1185">Reference proteome</keyword>
<proteinExistence type="inferred from homology"/>
<dbReference type="InterPro" id="IPR000119">
    <property type="entry name" value="Hist_DNA-bd"/>
</dbReference>
<dbReference type="Pfam" id="PF00216">
    <property type="entry name" value="Bac_DNA_binding"/>
    <property type="match status" value="1"/>
</dbReference>
<dbReference type="InterPro" id="IPR020816">
    <property type="entry name" value="Histone-like_DNA-bd_CS"/>
</dbReference>
<dbReference type="PANTHER" id="PTHR33175">
    <property type="entry name" value="DNA-BINDING PROTEIN HU"/>
    <property type="match status" value="1"/>
</dbReference>
<dbReference type="EMBL" id="BMNI01000001">
    <property type="protein sequence ID" value="GGO86050.1"/>
    <property type="molecule type" value="Genomic_DNA"/>
</dbReference>
<evidence type="ECO:0000313" key="4">
    <source>
        <dbReference type="EMBL" id="GGO86050.1"/>
    </source>
</evidence>
<dbReference type="SUPFAM" id="SSF47729">
    <property type="entry name" value="IHF-like DNA-binding proteins"/>
    <property type="match status" value="1"/>
</dbReference>
<gene>
    <name evidence="4" type="ORF">GCM10011584_07470</name>
</gene>